<dbReference type="FunFam" id="1.10.3660.10:FF:000003">
    <property type="entry name" value="Prephenate dehydrogenase"/>
    <property type="match status" value="1"/>
</dbReference>
<dbReference type="InterPro" id="IPR008927">
    <property type="entry name" value="6-PGluconate_DH-like_C_sf"/>
</dbReference>
<dbReference type="GO" id="GO:0070403">
    <property type="term" value="F:NAD+ binding"/>
    <property type="evidence" value="ECO:0007669"/>
    <property type="project" value="InterPro"/>
</dbReference>
<evidence type="ECO:0000256" key="1">
    <source>
        <dbReference type="ARBA" id="ARBA00005067"/>
    </source>
</evidence>
<dbReference type="AlphaFoldDB" id="A0A7W7Y468"/>
<dbReference type="GO" id="GO:0006571">
    <property type="term" value="P:tyrosine biosynthetic process"/>
    <property type="evidence" value="ECO:0007669"/>
    <property type="project" value="UniProtKB-KW"/>
</dbReference>
<evidence type="ECO:0000313" key="12">
    <source>
        <dbReference type="Proteomes" id="UP000528322"/>
    </source>
</evidence>
<dbReference type="PANTHER" id="PTHR21363:SF0">
    <property type="entry name" value="PREPHENATE DEHYDROGENASE [NADP(+)]"/>
    <property type="match status" value="1"/>
</dbReference>
<comment type="similarity">
    <text evidence="2">Belongs to the prephenate/arogenate dehydrogenase family.</text>
</comment>
<evidence type="ECO:0000256" key="3">
    <source>
        <dbReference type="ARBA" id="ARBA00012068"/>
    </source>
</evidence>
<dbReference type="InterPro" id="IPR046825">
    <property type="entry name" value="PDH_C"/>
</dbReference>
<dbReference type="Pfam" id="PF02153">
    <property type="entry name" value="PDH_N"/>
    <property type="match status" value="1"/>
</dbReference>
<dbReference type="InterPro" id="IPR046826">
    <property type="entry name" value="PDH_N"/>
</dbReference>
<keyword evidence="8" id="KW-0057">Aromatic amino acid biosynthesis</keyword>
<evidence type="ECO:0000256" key="2">
    <source>
        <dbReference type="ARBA" id="ARBA00007964"/>
    </source>
</evidence>
<dbReference type="EMBL" id="JACHID010000005">
    <property type="protein sequence ID" value="MBB5021724.1"/>
    <property type="molecule type" value="Genomic_DNA"/>
</dbReference>
<evidence type="ECO:0000256" key="6">
    <source>
        <dbReference type="ARBA" id="ARBA00023002"/>
    </source>
</evidence>
<keyword evidence="12" id="KW-1185">Reference proteome</keyword>
<dbReference type="InterPro" id="IPR036291">
    <property type="entry name" value="NAD(P)-bd_dom_sf"/>
</dbReference>
<dbReference type="InterPro" id="IPR003099">
    <property type="entry name" value="Prephen_DH"/>
</dbReference>
<evidence type="ECO:0000256" key="8">
    <source>
        <dbReference type="ARBA" id="ARBA00023141"/>
    </source>
</evidence>
<comment type="catalytic activity">
    <reaction evidence="9">
        <text>prephenate + NAD(+) = 3-(4-hydroxyphenyl)pyruvate + CO2 + NADH</text>
        <dbReference type="Rhea" id="RHEA:13869"/>
        <dbReference type="ChEBI" id="CHEBI:16526"/>
        <dbReference type="ChEBI" id="CHEBI:29934"/>
        <dbReference type="ChEBI" id="CHEBI:36242"/>
        <dbReference type="ChEBI" id="CHEBI:57540"/>
        <dbReference type="ChEBI" id="CHEBI:57945"/>
        <dbReference type="EC" id="1.3.1.12"/>
    </reaction>
</comment>
<evidence type="ECO:0000256" key="5">
    <source>
        <dbReference type="ARBA" id="ARBA00022605"/>
    </source>
</evidence>
<dbReference type="SUPFAM" id="SSF48179">
    <property type="entry name" value="6-phosphogluconate dehydrogenase C-terminal domain-like"/>
    <property type="match status" value="1"/>
</dbReference>
<dbReference type="Gene3D" id="3.40.50.720">
    <property type="entry name" value="NAD(P)-binding Rossmann-like Domain"/>
    <property type="match status" value="1"/>
</dbReference>
<dbReference type="InterPro" id="IPR050812">
    <property type="entry name" value="Preph/Arog_dehydrog"/>
</dbReference>
<name>A0A7W7Y468_9BACT</name>
<proteinExistence type="inferred from homology"/>
<dbReference type="Proteomes" id="UP000528322">
    <property type="component" value="Unassembled WGS sequence"/>
</dbReference>
<dbReference type="GO" id="GO:0008977">
    <property type="term" value="F:prephenate dehydrogenase (NAD+) activity"/>
    <property type="evidence" value="ECO:0007669"/>
    <property type="project" value="UniProtKB-EC"/>
</dbReference>
<evidence type="ECO:0000256" key="4">
    <source>
        <dbReference type="ARBA" id="ARBA00022498"/>
    </source>
</evidence>
<feature type="domain" description="Prephenate/arogenate dehydrogenase" evidence="10">
    <location>
        <begin position="6"/>
        <end position="293"/>
    </location>
</feature>
<comment type="caution">
    <text evidence="11">The sequence shown here is derived from an EMBL/GenBank/DDBJ whole genome shotgun (WGS) entry which is preliminary data.</text>
</comment>
<dbReference type="PANTHER" id="PTHR21363">
    <property type="entry name" value="PREPHENATE DEHYDROGENASE"/>
    <property type="match status" value="1"/>
</dbReference>
<dbReference type="SUPFAM" id="SSF51735">
    <property type="entry name" value="NAD(P)-binding Rossmann-fold domains"/>
    <property type="match status" value="1"/>
</dbReference>
<keyword evidence="6" id="KW-0560">Oxidoreductase</keyword>
<sequence>MTTAFSHIAIVGMGLIGGSFAAALKEYGLALSITGVDRDEATLRYAQQCGLIDHGLTSITPSLAGCSHLFVATPVGTFAQIFQQVAHHIPTVKVVDFGSVKGELSLELHQRFPQLDYLPAHPIAGSERSGIHAADSRLFMSRKFILTPLPKTSPDLTFQMQEVLQKISAHVCTMDPVEHDEIFGAVSHLPHMIAYALVDAISAMEKTSGLELSRYPGAGFRDFTRIASSDETMWTDIALANRSQLLNGLESFQNSLGNLRSAIENNDSESLKTLFRDARRYRDAIVRHMESTHA</sequence>
<organism evidence="11 12">
    <name type="scientific">Desulfurispira natronophila</name>
    <dbReference type="NCBI Taxonomy" id="682562"/>
    <lineage>
        <taxon>Bacteria</taxon>
        <taxon>Pseudomonadati</taxon>
        <taxon>Chrysiogenota</taxon>
        <taxon>Chrysiogenia</taxon>
        <taxon>Chrysiogenales</taxon>
        <taxon>Chrysiogenaceae</taxon>
        <taxon>Desulfurispira</taxon>
    </lineage>
</organism>
<dbReference type="FunFam" id="3.40.50.720:FF:000208">
    <property type="entry name" value="Prephenate dehydrogenase"/>
    <property type="match status" value="1"/>
</dbReference>
<keyword evidence="5" id="KW-0028">Amino-acid biosynthesis</keyword>
<evidence type="ECO:0000313" key="11">
    <source>
        <dbReference type="EMBL" id="MBB5021724.1"/>
    </source>
</evidence>
<dbReference type="Gene3D" id="1.10.3660.10">
    <property type="entry name" value="6-phosphogluconate dehydrogenase C-terminal like domain"/>
    <property type="match status" value="1"/>
</dbReference>
<dbReference type="EC" id="1.3.1.12" evidence="3"/>
<protein>
    <recommendedName>
        <fullName evidence="3">prephenate dehydrogenase</fullName>
        <ecNumber evidence="3">1.3.1.12</ecNumber>
    </recommendedName>
</protein>
<dbReference type="RefSeq" id="WP_183730934.1">
    <property type="nucleotide sequence ID" value="NZ_JACHID010000005.1"/>
</dbReference>
<evidence type="ECO:0000259" key="10">
    <source>
        <dbReference type="PROSITE" id="PS51176"/>
    </source>
</evidence>
<evidence type="ECO:0000256" key="7">
    <source>
        <dbReference type="ARBA" id="ARBA00023027"/>
    </source>
</evidence>
<comment type="pathway">
    <text evidence="1">Amino-acid biosynthesis; L-tyrosine biosynthesis; (4-hydroxyphenyl)pyruvate from prephenate (NAD(+) route): step 1/1.</text>
</comment>
<keyword evidence="7" id="KW-0520">NAD</keyword>
<dbReference type="Pfam" id="PF20463">
    <property type="entry name" value="PDH_C"/>
    <property type="match status" value="1"/>
</dbReference>
<dbReference type="GO" id="GO:0004665">
    <property type="term" value="F:prephenate dehydrogenase (NADP+) activity"/>
    <property type="evidence" value="ECO:0007669"/>
    <property type="project" value="InterPro"/>
</dbReference>
<dbReference type="PROSITE" id="PS51176">
    <property type="entry name" value="PDH_ADH"/>
    <property type="match status" value="1"/>
</dbReference>
<gene>
    <name evidence="11" type="ORF">HNR37_001037</name>
</gene>
<keyword evidence="4" id="KW-0827">Tyrosine biosynthesis</keyword>
<reference evidence="11 12" key="1">
    <citation type="submission" date="2020-08" db="EMBL/GenBank/DDBJ databases">
        <title>Genomic Encyclopedia of Type Strains, Phase IV (KMG-IV): sequencing the most valuable type-strain genomes for metagenomic binning, comparative biology and taxonomic classification.</title>
        <authorList>
            <person name="Goeker M."/>
        </authorList>
    </citation>
    <scope>NUCLEOTIDE SEQUENCE [LARGE SCALE GENOMIC DNA]</scope>
    <source>
        <strain evidence="11 12">DSM 22071</strain>
    </source>
</reference>
<evidence type="ECO:0000256" key="9">
    <source>
        <dbReference type="ARBA" id="ARBA00049260"/>
    </source>
</evidence>
<accession>A0A7W7Y468</accession>